<name>A0A854NPF9_CORDP</name>
<dbReference type="AlphaFoldDB" id="A0A854NPF9"/>
<dbReference type="Proteomes" id="UP000197692">
    <property type="component" value="Unassembled WGS sequence"/>
</dbReference>
<evidence type="ECO:0000313" key="2">
    <source>
        <dbReference type="Proteomes" id="UP000197692"/>
    </source>
</evidence>
<evidence type="ECO:0000313" key="1">
    <source>
        <dbReference type="EMBL" id="OWM36021.1"/>
    </source>
</evidence>
<sequence length="44" mass="4599">MVLKDSRRLADAGGMTVCDIEHHLATTIGVNVSPDTMSAVTDAV</sequence>
<accession>A0A854NPF9</accession>
<organism evidence="1 2">
    <name type="scientific">Corynebacterium diphtheriae bv. mitis</name>
    <dbReference type="NCBI Taxonomy" id="1806053"/>
    <lineage>
        <taxon>Bacteria</taxon>
        <taxon>Bacillati</taxon>
        <taxon>Actinomycetota</taxon>
        <taxon>Actinomycetes</taxon>
        <taxon>Mycobacteriales</taxon>
        <taxon>Corynebacteriaceae</taxon>
        <taxon>Corynebacterium</taxon>
    </lineage>
</organism>
<proteinExistence type="predicted"/>
<gene>
    <name evidence="1" type="ORF">AY602_00320</name>
</gene>
<protein>
    <submittedName>
        <fullName evidence="1">Transposase</fullName>
    </submittedName>
</protein>
<dbReference type="EMBL" id="LSZF01000001">
    <property type="protein sequence ID" value="OWM36021.1"/>
    <property type="molecule type" value="Genomic_DNA"/>
</dbReference>
<comment type="caution">
    <text evidence="1">The sequence shown here is derived from an EMBL/GenBank/DDBJ whole genome shotgun (WGS) entry which is preliminary data.</text>
</comment>
<reference evidence="2" key="1">
    <citation type="submission" date="2016-02" db="EMBL/GenBank/DDBJ databases">
        <title>Genomic analyses of a collection of pathogenic Corynebacterium diphtheriae.</title>
        <authorList>
            <person name="Sangal V."/>
            <person name="Titov L."/>
        </authorList>
    </citation>
    <scope>NUCLEOTIDE SEQUENCE [LARGE SCALE GENOMIC DNA]</scope>
    <source>
        <strain evidence="2">1438</strain>
    </source>
</reference>